<name>A0A7X1FT98_9SPHN</name>
<keyword evidence="1" id="KW-0812">Transmembrane</keyword>
<keyword evidence="1" id="KW-0472">Membrane</keyword>
<evidence type="ECO:0000313" key="2">
    <source>
        <dbReference type="EMBL" id="MBC2666545.1"/>
    </source>
</evidence>
<keyword evidence="1" id="KW-1133">Transmembrane helix</keyword>
<feature type="transmembrane region" description="Helical" evidence="1">
    <location>
        <begin position="63"/>
        <end position="83"/>
    </location>
</feature>
<feature type="transmembrane region" description="Helical" evidence="1">
    <location>
        <begin position="33"/>
        <end position="51"/>
    </location>
</feature>
<protein>
    <submittedName>
        <fullName evidence="2">Uncharacterized protein</fullName>
    </submittedName>
</protein>
<sequence length="229" mass="25506">MKAARSQTNASFWVLLAAQVGVSLWPGSPNWLVLFFCALSASATAAFIWLSRRAPRAVAPKEGNDAFFIYVLFGPLALALRATLRFETIDWEVPLAVSVIASLPISYLIFKFVGRPRNHMVTTILFSIPFCFMGPAPLIWSTMHFTNALGVDHPDVIYRRVVTERHKQRTSKSVTYSVTVDHPLDLSGSTHFRMGPQAYEAIGVGDIACIEVFSGLLHIRWYHAEHCPA</sequence>
<accession>A0A7X1FT98</accession>
<proteinExistence type="predicted"/>
<dbReference type="EMBL" id="JACLAW010000010">
    <property type="protein sequence ID" value="MBC2666545.1"/>
    <property type="molecule type" value="Genomic_DNA"/>
</dbReference>
<keyword evidence="3" id="KW-1185">Reference proteome</keyword>
<comment type="caution">
    <text evidence="2">The sequence shown here is derived from an EMBL/GenBank/DDBJ whole genome shotgun (WGS) entry which is preliminary data.</text>
</comment>
<organism evidence="2 3">
    <name type="scientific">Novosphingobium flavum</name>
    <dbReference type="NCBI Taxonomy" id="1778672"/>
    <lineage>
        <taxon>Bacteria</taxon>
        <taxon>Pseudomonadati</taxon>
        <taxon>Pseudomonadota</taxon>
        <taxon>Alphaproteobacteria</taxon>
        <taxon>Sphingomonadales</taxon>
        <taxon>Sphingomonadaceae</taxon>
        <taxon>Novosphingobium</taxon>
    </lineage>
</organism>
<feature type="transmembrane region" description="Helical" evidence="1">
    <location>
        <begin position="120"/>
        <end position="140"/>
    </location>
</feature>
<gene>
    <name evidence="2" type="ORF">H7F51_13545</name>
</gene>
<reference evidence="2 3" key="1">
    <citation type="submission" date="2020-08" db="EMBL/GenBank/DDBJ databases">
        <title>The genome sequence of type strain Novosphingobium flavum NBRC 111647.</title>
        <authorList>
            <person name="Liu Y."/>
        </authorList>
    </citation>
    <scope>NUCLEOTIDE SEQUENCE [LARGE SCALE GENOMIC DNA]</scope>
    <source>
        <strain evidence="2 3">NBRC 111647</strain>
    </source>
</reference>
<dbReference type="Proteomes" id="UP000566813">
    <property type="component" value="Unassembled WGS sequence"/>
</dbReference>
<evidence type="ECO:0000256" key="1">
    <source>
        <dbReference type="SAM" id="Phobius"/>
    </source>
</evidence>
<dbReference type="RefSeq" id="WP_185664844.1">
    <property type="nucleotide sequence ID" value="NZ_JACLAW010000010.1"/>
</dbReference>
<evidence type="ECO:0000313" key="3">
    <source>
        <dbReference type="Proteomes" id="UP000566813"/>
    </source>
</evidence>
<feature type="transmembrane region" description="Helical" evidence="1">
    <location>
        <begin position="95"/>
        <end position="113"/>
    </location>
</feature>
<dbReference type="AlphaFoldDB" id="A0A7X1FT98"/>